<gene>
    <name evidence="6" type="primary">nagA</name>
    <name evidence="6" type="ORF">KIMH_00810</name>
</gene>
<dbReference type="SUPFAM" id="SSF51338">
    <property type="entry name" value="Composite domain of metallo-dependent hydrolases"/>
    <property type="match status" value="1"/>
</dbReference>
<dbReference type="InterPro" id="IPR032466">
    <property type="entry name" value="Metal_Hydrolase"/>
</dbReference>
<keyword evidence="2" id="KW-0479">Metal-binding</keyword>
<dbReference type="Pfam" id="PF01979">
    <property type="entry name" value="Amidohydro_1"/>
    <property type="match status" value="1"/>
</dbReference>
<dbReference type="InterPro" id="IPR003764">
    <property type="entry name" value="GlcNAc_6-P_deAcase"/>
</dbReference>
<evidence type="ECO:0000259" key="5">
    <source>
        <dbReference type="Pfam" id="PF01979"/>
    </source>
</evidence>
<feature type="domain" description="Amidohydrolase-related" evidence="5">
    <location>
        <begin position="103"/>
        <end position="421"/>
    </location>
</feature>
<evidence type="ECO:0000256" key="2">
    <source>
        <dbReference type="ARBA" id="ARBA00022723"/>
    </source>
</evidence>
<protein>
    <submittedName>
        <fullName evidence="6">N-acetylglucosamine-6-phosphate deacetylase</fullName>
    </submittedName>
</protein>
<organism evidence="6 7">
    <name type="scientific">Bombiscardovia apis</name>
    <dbReference type="NCBI Taxonomy" id="2932182"/>
    <lineage>
        <taxon>Bacteria</taxon>
        <taxon>Bacillati</taxon>
        <taxon>Actinomycetota</taxon>
        <taxon>Actinomycetes</taxon>
        <taxon>Bifidobacteriales</taxon>
        <taxon>Bifidobacteriaceae</taxon>
        <taxon>Bombiscardovia</taxon>
    </lineage>
</organism>
<reference evidence="6 7" key="1">
    <citation type="journal article" date="2023" name="Microbiol. Spectr.">
        <title>Symbiosis of Carpenter Bees with Uncharacterized Lactic Acid Bacteria Showing NAD Auxotrophy.</title>
        <authorList>
            <person name="Kawasaki S."/>
            <person name="Ozawa K."/>
            <person name="Mori T."/>
            <person name="Yamamoto A."/>
            <person name="Ito M."/>
            <person name="Ohkuma M."/>
            <person name="Sakamoto M."/>
            <person name="Matsutani M."/>
        </authorList>
    </citation>
    <scope>NUCLEOTIDE SEQUENCE [LARGE SCALE GENOMIC DNA]</scope>
    <source>
        <strain evidence="6 7">KimH</strain>
    </source>
</reference>
<evidence type="ECO:0000313" key="7">
    <source>
        <dbReference type="Proteomes" id="UP001321748"/>
    </source>
</evidence>
<dbReference type="RefSeq" id="WP_317643005.1">
    <property type="nucleotide sequence ID" value="NZ_AP026800.1"/>
</dbReference>
<dbReference type="InterPro" id="IPR006680">
    <property type="entry name" value="Amidohydro-rel"/>
</dbReference>
<keyword evidence="4" id="KW-0119">Carbohydrate metabolism</keyword>
<dbReference type="Gene3D" id="3.20.20.140">
    <property type="entry name" value="Metal-dependent hydrolases"/>
    <property type="match status" value="1"/>
</dbReference>
<name>A0ABN6SD01_9BIFI</name>
<dbReference type="InterPro" id="IPR011059">
    <property type="entry name" value="Metal-dep_hydrolase_composite"/>
</dbReference>
<dbReference type="SUPFAM" id="SSF51556">
    <property type="entry name" value="Metallo-dependent hydrolases"/>
    <property type="match status" value="1"/>
</dbReference>
<evidence type="ECO:0000256" key="1">
    <source>
        <dbReference type="ARBA" id="ARBA00010716"/>
    </source>
</evidence>
<dbReference type="EMBL" id="AP026800">
    <property type="protein sequence ID" value="BDR53970.1"/>
    <property type="molecule type" value="Genomic_DNA"/>
</dbReference>
<evidence type="ECO:0000256" key="4">
    <source>
        <dbReference type="ARBA" id="ARBA00023277"/>
    </source>
</evidence>
<dbReference type="CDD" id="cd00854">
    <property type="entry name" value="NagA"/>
    <property type="match status" value="1"/>
</dbReference>
<keyword evidence="3" id="KW-0378">Hydrolase</keyword>
<proteinExistence type="inferred from homology"/>
<evidence type="ECO:0000313" key="6">
    <source>
        <dbReference type="EMBL" id="BDR53970.1"/>
    </source>
</evidence>
<comment type="similarity">
    <text evidence="1">Belongs to the metallo-dependent hydrolases superfamily. NagA family.</text>
</comment>
<accession>A0ABN6SD01</accession>
<sequence length="437" mass="46466">MAAAFEKQAYEVETALHEPARSFVIYNARRIDARGSVDQAWVITTGTTITATGQGKEALAATLRGLGLPALPTQAREGTSTPGAPIAHDSDRTRYIDAQGQLLTPGFIDIHAHGSWQHSFDDGQEGIRVARAGHMLHGTTRQVLSLITNPLDVMSANLREVRKATQARPDVLGAHLEGPFIALSRKGAHDPQCLRNPDSAALDQLLEAADGCIRQVTVAPEREHGMEAIERLSAASVVPAVGHCDADYEQTCQAFDAGAHILTHIFNAMNGIHHRHPGPIPAAMEDARVTAELINDGFHVQNPAVRLAFELFPHRIALITDAMEATGCPDGAYKLGSLDVNVEDGHARLVSNGAIAGSTLTLDVAVRRAVQAIGLSEPAAIEAATVTPARSLGLDRPNPITGAPLGLISPTYAADLLLLDPSTWTPETIICAGRQIR</sequence>
<dbReference type="Proteomes" id="UP001321748">
    <property type="component" value="Chromosome"/>
</dbReference>
<dbReference type="PANTHER" id="PTHR11113:SF14">
    <property type="entry name" value="N-ACETYLGLUCOSAMINE-6-PHOSPHATE DEACETYLASE"/>
    <property type="match status" value="1"/>
</dbReference>
<dbReference type="NCBIfam" id="TIGR00221">
    <property type="entry name" value="nagA"/>
    <property type="match status" value="1"/>
</dbReference>
<evidence type="ECO:0000256" key="3">
    <source>
        <dbReference type="ARBA" id="ARBA00022801"/>
    </source>
</evidence>
<dbReference type="PANTHER" id="PTHR11113">
    <property type="entry name" value="N-ACETYLGLUCOSAMINE-6-PHOSPHATE DEACETYLASE"/>
    <property type="match status" value="1"/>
</dbReference>
<keyword evidence="7" id="KW-1185">Reference proteome</keyword>
<dbReference type="Gene3D" id="2.30.40.10">
    <property type="entry name" value="Urease, subunit C, domain 1"/>
    <property type="match status" value="1"/>
</dbReference>